<dbReference type="EMBL" id="JAVRBK010000007">
    <property type="protein sequence ID" value="KAK5641671.1"/>
    <property type="molecule type" value="Genomic_DNA"/>
</dbReference>
<evidence type="ECO:0000256" key="1">
    <source>
        <dbReference type="ARBA" id="ARBA00004141"/>
    </source>
</evidence>
<dbReference type="Pfam" id="PF00858">
    <property type="entry name" value="ASC"/>
    <property type="match status" value="1"/>
</dbReference>
<evidence type="ECO:0000256" key="7">
    <source>
        <dbReference type="ARBA" id="ARBA00023053"/>
    </source>
</evidence>
<evidence type="ECO:0000256" key="13">
    <source>
        <dbReference type="SAM" id="Phobius"/>
    </source>
</evidence>
<accession>A0AAN7VAV3</accession>
<evidence type="ECO:0000256" key="4">
    <source>
        <dbReference type="ARBA" id="ARBA00022461"/>
    </source>
</evidence>
<keyword evidence="6 13" id="KW-1133">Transmembrane helix</keyword>
<comment type="similarity">
    <text evidence="2 12">Belongs to the amiloride-sensitive sodium channel (TC 1.A.6) family.</text>
</comment>
<organism evidence="14 15">
    <name type="scientific">Pyrocoelia pectoralis</name>
    <dbReference type="NCBI Taxonomy" id="417401"/>
    <lineage>
        <taxon>Eukaryota</taxon>
        <taxon>Metazoa</taxon>
        <taxon>Ecdysozoa</taxon>
        <taxon>Arthropoda</taxon>
        <taxon>Hexapoda</taxon>
        <taxon>Insecta</taxon>
        <taxon>Pterygota</taxon>
        <taxon>Neoptera</taxon>
        <taxon>Endopterygota</taxon>
        <taxon>Coleoptera</taxon>
        <taxon>Polyphaga</taxon>
        <taxon>Elateriformia</taxon>
        <taxon>Elateroidea</taxon>
        <taxon>Lampyridae</taxon>
        <taxon>Lampyrinae</taxon>
        <taxon>Pyrocoelia</taxon>
    </lineage>
</organism>
<evidence type="ECO:0000256" key="12">
    <source>
        <dbReference type="RuleBase" id="RU000679"/>
    </source>
</evidence>
<keyword evidence="8 12" id="KW-0406">Ion transport</keyword>
<evidence type="ECO:0000256" key="8">
    <source>
        <dbReference type="ARBA" id="ARBA00023065"/>
    </source>
</evidence>
<dbReference type="Gene3D" id="1.10.287.770">
    <property type="entry name" value="YojJ-like"/>
    <property type="match status" value="1"/>
</dbReference>
<evidence type="ECO:0000256" key="11">
    <source>
        <dbReference type="ARBA" id="ARBA00023303"/>
    </source>
</evidence>
<keyword evidence="4 12" id="KW-0894">Sodium channel</keyword>
<comment type="subcellular location">
    <subcellularLocation>
        <location evidence="1">Membrane</location>
        <topology evidence="1">Multi-pass membrane protein</topology>
    </subcellularLocation>
</comment>
<evidence type="ECO:0000313" key="14">
    <source>
        <dbReference type="EMBL" id="KAK5641671.1"/>
    </source>
</evidence>
<feature type="transmembrane region" description="Helical" evidence="13">
    <location>
        <begin position="63"/>
        <end position="81"/>
    </location>
</feature>
<dbReference type="InterPro" id="IPR001873">
    <property type="entry name" value="ENaC"/>
</dbReference>
<keyword evidence="15" id="KW-1185">Reference proteome</keyword>
<feature type="transmembrane region" description="Helical" evidence="13">
    <location>
        <begin position="500"/>
        <end position="524"/>
    </location>
</feature>
<evidence type="ECO:0000256" key="3">
    <source>
        <dbReference type="ARBA" id="ARBA00022448"/>
    </source>
</evidence>
<name>A0AAN7VAV3_9COLE</name>
<keyword evidence="7" id="KW-0915">Sodium</keyword>
<dbReference type="PRINTS" id="PR01078">
    <property type="entry name" value="AMINACHANNEL"/>
</dbReference>
<dbReference type="Gene3D" id="1.10.287.820">
    <property type="entry name" value="Acid-sensing ion channel domain"/>
    <property type="match status" value="1"/>
</dbReference>
<protein>
    <submittedName>
        <fullName evidence="14">Uncharacterized protein</fullName>
    </submittedName>
</protein>
<dbReference type="PANTHER" id="PTHR11690">
    <property type="entry name" value="AMILORIDE-SENSITIVE SODIUM CHANNEL-RELATED"/>
    <property type="match status" value="1"/>
</dbReference>
<evidence type="ECO:0000313" key="15">
    <source>
        <dbReference type="Proteomes" id="UP001329430"/>
    </source>
</evidence>
<proteinExistence type="inferred from homology"/>
<gene>
    <name evidence="14" type="ORF">RI129_010218</name>
</gene>
<dbReference type="Proteomes" id="UP001329430">
    <property type="component" value="Chromosome 7"/>
</dbReference>
<evidence type="ECO:0000256" key="6">
    <source>
        <dbReference type="ARBA" id="ARBA00022989"/>
    </source>
</evidence>
<evidence type="ECO:0000256" key="5">
    <source>
        <dbReference type="ARBA" id="ARBA00022692"/>
    </source>
</evidence>
<reference evidence="14 15" key="1">
    <citation type="journal article" date="2024" name="Insects">
        <title>An Improved Chromosome-Level Genome Assembly of the Firefly Pyrocoelia pectoralis.</title>
        <authorList>
            <person name="Fu X."/>
            <person name="Meyer-Rochow V.B."/>
            <person name="Ballantyne L."/>
            <person name="Zhu X."/>
        </authorList>
    </citation>
    <scope>NUCLEOTIDE SEQUENCE [LARGE SCALE GENOMIC DNA]</scope>
    <source>
        <strain evidence="14">XCY_ONT2</strain>
    </source>
</reference>
<keyword evidence="5 12" id="KW-0812">Transmembrane</keyword>
<dbReference type="GO" id="GO:0005886">
    <property type="term" value="C:plasma membrane"/>
    <property type="evidence" value="ECO:0007669"/>
    <property type="project" value="TreeGrafter"/>
</dbReference>
<evidence type="ECO:0000256" key="2">
    <source>
        <dbReference type="ARBA" id="ARBA00007193"/>
    </source>
</evidence>
<evidence type="ECO:0000256" key="9">
    <source>
        <dbReference type="ARBA" id="ARBA00023136"/>
    </source>
</evidence>
<dbReference type="PANTHER" id="PTHR11690:SF288">
    <property type="entry name" value="AMILORIDE-SENSITIVE NA+ CHANNEL-RELATED"/>
    <property type="match status" value="1"/>
</dbReference>
<keyword evidence="11 12" id="KW-0407">Ion channel</keyword>
<evidence type="ECO:0000256" key="10">
    <source>
        <dbReference type="ARBA" id="ARBA00023201"/>
    </source>
</evidence>
<keyword evidence="10 12" id="KW-0739">Sodium transport</keyword>
<dbReference type="GO" id="GO:0015280">
    <property type="term" value="F:ligand-gated sodium channel activity"/>
    <property type="evidence" value="ECO:0007669"/>
    <property type="project" value="TreeGrafter"/>
</dbReference>
<sequence>MGEIVPNEAKNTKRNPFLEVTTPNPRRRDVINAKNYFSKYCGSTSIHGMQYLGERGRYIIEKIVWLLIIITVATCSTILVLKTYNKWVTTPVIVTFATTETSISTIPFPAVTICPEVKTDAGIFNFTDVFIKKLFQHELTLFEEEGYNSLSLVCSINAPTEENITNSNPIADDFVILNLLTFFRDFNEANITQLFWRGESLDITQSLTYTFTSEGICYSFNMLDSQDILKNPEEYTVPTAKKSHTVRQWSLDKGYLTSDVIESYPLRTFLPGPHGGFLLDGMVAFRSDLDYICTESLQGYKVVLHHPAEWPNLDRHFRVPLNSAVYVGIEPKVTTVSPTLKDYDPEGRKCYFADERRLAYFLNYTQNNCLQECLSNYTMRKCDCIGFYMPKDKEYPICGVGSLKCLYESKIDYLKYDKDTCSCLPSCTSLEYDLEISLTDWDWHRAINAIRAMSKRFFALEYEKVHLSKLAIYFKNNQFLSAERNELYGPVDFLSNVGGLLGLFIGISITSFIEVLYFCTLRLYCNCKKYGRKYWSGEPDLVDEDEQMMRE</sequence>
<keyword evidence="3 12" id="KW-0813">Transport</keyword>
<keyword evidence="9 13" id="KW-0472">Membrane</keyword>
<comment type="caution">
    <text evidence="14">The sequence shown here is derived from an EMBL/GenBank/DDBJ whole genome shotgun (WGS) entry which is preliminary data.</text>
</comment>
<dbReference type="AlphaFoldDB" id="A0AAN7VAV3"/>